<feature type="domain" description="Solute-binding protein family 5" evidence="2">
    <location>
        <begin position="97"/>
        <end position="483"/>
    </location>
</feature>
<sequence>MTHAPRTSRRPARRTAIAGIAVATTLALTACNANSQPAATSSDPATAVQQGGELHILTSAPAINWDPATSQNLAITTLGLVERRLTSWQTNPDGTTEVVPDLATDTGTPSDDGASWTFTLKDGLTFEDGTPITSADVKYSVERSFAPELSGGLSYHKNLLEGADEYTGPFQGDELDSIETPDDKTIVFHLDSAYGDWPWIVSMPAFGAVPEAKDDIETYTTTPVATGPYRVADTVEGTSVTLERNPEWDAATDEARTAGPDTVVFELSQDETVVAQRLIADSGADASAFGATFVPPAQLAQVQQGPAKDRLVTSGPGALAYLAINTEADGLDDLDVRQAISLAVDKNAYRVASGGEIAGDFATTLVTPGIPGREEYSNGVNDVAPEGDVEQAEKLLDDAGWSGRELRFVVTDDAPTLAKAQAIQQGLERAGLKVKIVPQADDVWTETVTQGDGSKYDLTLSSWQPDFPSANGNIQPLFDSSQVGDGGYNLARYSNPEADDLIERATEETDLDAAAKLWVEADQLILGDAPVVPLIYTKNSFLHGSKVENFRIPDFPAYPNYMQVSLAP</sequence>
<accession>A0ABW7XDN6</accession>
<evidence type="ECO:0000256" key="1">
    <source>
        <dbReference type="SAM" id="SignalP"/>
    </source>
</evidence>
<keyword evidence="4" id="KW-1185">Reference proteome</keyword>
<feature type="chain" id="PRO_5045813069" evidence="1">
    <location>
        <begin position="36"/>
        <end position="568"/>
    </location>
</feature>
<dbReference type="CDD" id="cd08506">
    <property type="entry name" value="PBP2_clavulanate_OppA2"/>
    <property type="match status" value="1"/>
</dbReference>
<proteinExistence type="predicted"/>
<dbReference type="PANTHER" id="PTHR30290:SF83">
    <property type="entry name" value="ABC TRANSPORTER SUBSTRATE-BINDING PROTEIN"/>
    <property type="match status" value="1"/>
</dbReference>
<keyword evidence="1" id="KW-0732">Signal</keyword>
<dbReference type="SUPFAM" id="SSF53850">
    <property type="entry name" value="Periplasmic binding protein-like II"/>
    <property type="match status" value="1"/>
</dbReference>
<protein>
    <submittedName>
        <fullName evidence="3">ABC transporter substrate-binding protein</fullName>
    </submittedName>
</protein>
<dbReference type="PROSITE" id="PS51257">
    <property type="entry name" value="PROKAR_LIPOPROTEIN"/>
    <property type="match status" value="1"/>
</dbReference>
<dbReference type="PANTHER" id="PTHR30290">
    <property type="entry name" value="PERIPLASMIC BINDING COMPONENT OF ABC TRANSPORTER"/>
    <property type="match status" value="1"/>
</dbReference>
<gene>
    <name evidence="3" type="ORF">ACH47X_01795</name>
</gene>
<dbReference type="InterPro" id="IPR000914">
    <property type="entry name" value="SBP_5_dom"/>
</dbReference>
<dbReference type="PIRSF" id="PIRSF002741">
    <property type="entry name" value="MppA"/>
    <property type="match status" value="1"/>
</dbReference>
<comment type="caution">
    <text evidence="3">The sequence shown here is derived from an EMBL/GenBank/DDBJ whole genome shotgun (WGS) entry which is preliminary data.</text>
</comment>
<organism evidence="3 4">
    <name type="scientific">Promicromonospora kroppenstedtii</name>
    <dbReference type="NCBI Taxonomy" id="440482"/>
    <lineage>
        <taxon>Bacteria</taxon>
        <taxon>Bacillati</taxon>
        <taxon>Actinomycetota</taxon>
        <taxon>Actinomycetes</taxon>
        <taxon>Micrococcales</taxon>
        <taxon>Promicromonosporaceae</taxon>
        <taxon>Promicromonospora</taxon>
    </lineage>
</organism>
<dbReference type="Pfam" id="PF00496">
    <property type="entry name" value="SBP_bac_5"/>
    <property type="match status" value="1"/>
</dbReference>
<dbReference type="Gene3D" id="3.10.105.10">
    <property type="entry name" value="Dipeptide-binding Protein, Domain 3"/>
    <property type="match status" value="1"/>
</dbReference>
<dbReference type="Proteomes" id="UP001611580">
    <property type="component" value="Unassembled WGS sequence"/>
</dbReference>
<dbReference type="InterPro" id="IPR030678">
    <property type="entry name" value="Peptide/Ni-bd"/>
</dbReference>
<evidence type="ECO:0000259" key="2">
    <source>
        <dbReference type="Pfam" id="PF00496"/>
    </source>
</evidence>
<dbReference type="InterPro" id="IPR039424">
    <property type="entry name" value="SBP_5"/>
</dbReference>
<reference evidence="3 4" key="1">
    <citation type="submission" date="2024-10" db="EMBL/GenBank/DDBJ databases">
        <title>The Natural Products Discovery Center: Release of the First 8490 Sequenced Strains for Exploring Actinobacteria Biosynthetic Diversity.</title>
        <authorList>
            <person name="Kalkreuter E."/>
            <person name="Kautsar S.A."/>
            <person name="Yang D."/>
            <person name="Bader C.D."/>
            <person name="Teijaro C.N."/>
            <person name="Fluegel L."/>
            <person name="Davis C.M."/>
            <person name="Simpson J.R."/>
            <person name="Lauterbach L."/>
            <person name="Steele A.D."/>
            <person name="Gui C."/>
            <person name="Meng S."/>
            <person name="Li G."/>
            <person name="Viehrig K."/>
            <person name="Ye F."/>
            <person name="Su P."/>
            <person name="Kiefer A.F."/>
            <person name="Nichols A."/>
            <person name="Cepeda A.J."/>
            <person name="Yan W."/>
            <person name="Fan B."/>
            <person name="Jiang Y."/>
            <person name="Adhikari A."/>
            <person name="Zheng C.-J."/>
            <person name="Schuster L."/>
            <person name="Cowan T.M."/>
            <person name="Smanski M.J."/>
            <person name="Chevrette M.G."/>
            <person name="De Carvalho L.P.S."/>
            <person name="Shen B."/>
        </authorList>
    </citation>
    <scope>NUCLEOTIDE SEQUENCE [LARGE SCALE GENOMIC DNA]</scope>
    <source>
        <strain evidence="3 4">NPDC019481</strain>
    </source>
</reference>
<feature type="signal peptide" evidence="1">
    <location>
        <begin position="1"/>
        <end position="35"/>
    </location>
</feature>
<dbReference type="Gene3D" id="3.40.190.10">
    <property type="entry name" value="Periplasmic binding protein-like II"/>
    <property type="match status" value="1"/>
</dbReference>
<evidence type="ECO:0000313" key="3">
    <source>
        <dbReference type="EMBL" id="MFI2485606.1"/>
    </source>
</evidence>
<dbReference type="EMBL" id="JBIRYI010000001">
    <property type="protein sequence ID" value="MFI2485606.1"/>
    <property type="molecule type" value="Genomic_DNA"/>
</dbReference>
<dbReference type="RefSeq" id="WP_397400836.1">
    <property type="nucleotide sequence ID" value="NZ_JBIRYI010000001.1"/>
</dbReference>
<evidence type="ECO:0000313" key="4">
    <source>
        <dbReference type="Proteomes" id="UP001611580"/>
    </source>
</evidence>
<name>A0ABW7XDN6_9MICO</name>